<reference evidence="3 4" key="1">
    <citation type="submission" date="2019-03" db="EMBL/GenBank/DDBJ databases">
        <title>Genomic Encyclopedia of Type Strains, Phase IV (KMG-IV): sequencing the most valuable type-strain genomes for metagenomic binning, comparative biology and taxonomic classification.</title>
        <authorList>
            <person name="Goeker M."/>
        </authorList>
    </citation>
    <scope>NUCLEOTIDE SEQUENCE [LARGE SCALE GENOMIC DNA]</scope>
    <source>
        <strain evidence="3 4">DSM 28697</strain>
    </source>
</reference>
<dbReference type="Gene3D" id="1.10.260.40">
    <property type="entry name" value="lambda repressor-like DNA-binding domains"/>
    <property type="match status" value="1"/>
</dbReference>
<dbReference type="CDD" id="cd00093">
    <property type="entry name" value="HTH_XRE"/>
    <property type="match status" value="1"/>
</dbReference>
<accession>A0A4R6UHW7</accession>
<evidence type="ECO:0000313" key="4">
    <source>
        <dbReference type="Proteomes" id="UP000295632"/>
    </source>
</evidence>
<feature type="domain" description="HTH cro/C1-type" evidence="2">
    <location>
        <begin position="14"/>
        <end position="59"/>
    </location>
</feature>
<dbReference type="SUPFAM" id="SSF47413">
    <property type="entry name" value="lambda repressor-like DNA-binding domains"/>
    <property type="match status" value="1"/>
</dbReference>
<gene>
    <name evidence="3" type="ORF">EV213_101183</name>
</gene>
<dbReference type="PANTHER" id="PTHR46558:SF11">
    <property type="entry name" value="HTH-TYPE TRANSCRIPTIONAL REGULATOR XRE"/>
    <property type="match status" value="1"/>
</dbReference>
<dbReference type="AlphaFoldDB" id="A0A4R6UHW7"/>
<protein>
    <submittedName>
        <fullName evidence="3">Helix-turn-helix protein</fullName>
    </submittedName>
</protein>
<dbReference type="PANTHER" id="PTHR46558">
    <property type="entry name" value="TRACRIPTIONAL REGULATORY PROTEIN-RELATED-RELATED"/>
    <property type="match status" value="1"/>
</dbReference>
<dbReference type="Proteomes" id="UP000295632">
    <property type="component" value="Unassembled WGS sequence"/>
</dbReference>
<dbReference type="Pfam" id="PF01381">
    <property type="entry name" value="HTH_3"/>
    <property type="match status" value="1"/>
</dbReference>
<comment type="caution">
    <text evidence="3">The sequence shown here is derived from an EMBL/GenBank/DDBJ whole genome shotgun (WGS) entry which is preliminary data.</text>
</comment>
<dbReference type="InterPro" id="IPR001387">
    <property type="entry name" value="Cro/C1-type_HTH"/>
</dbReference>
<evidence type="ECO:0000256" key="1">
    <source>
        <dbReference type="ARBA" id="ARBA00023125"/>
    </source>
</evidence>
<organism evidence="3 4">
    <name type="scientific">Aureibacillus halotolerans</name>
    <dbReference type="NCBI Taxonomy" id="1508390"/>
    <lineage>
        <taxon>Bacteria</taxon>
        <taxon>Bacillati</taxon>
        <taxon>Bacillota</taxon>
        <taxon>Bacilli</taxon>
        <taxon>Bacillales</taxon>
        <taxon>Bacillaceae</taxon>
        <taxon>Aureibacillus</taxon>
    </lineage>
</organism>
<proteinExistence type="predicted"/>
<dbReference type="SMART" id="SM00530">
    <property type="entry name" value="HTH_XRE"/>
    <property type="match status" value="1"/>
</dbReference>
<dbReference type="PROSITE" id="PS50943">
    <property type="entry name" value="HTH_CROC1"/>
    <property type="match status" value="1"/>
</dbReference>
<keyword evidence="1" id="KW-0238">DNA-binding</keyword>
<evidence type="ECO:0000313" key="3">
    <source>
        <dbReference type="EMBL" id="TDQ42754.1"/>
    </source>
</evidence>
<dbReference type="OrthoDB" id="72638at2"/>
<sequence length="131" mass="15160">MIGDRLKQLRGSTITQQDIANQLGLSRASYSHYENGRSEPDLSTLLSLADFFNVSVDYLLDRSTPDGNPALEPYKDVLVLHQLLRKQGVDDLFFLQLDAWETLTRQDTVEIKHHFEWVVERARRKKNTTDQ</sequence>
<name>A0A4R6UHW7_9BACI</name>
<keyword evidence="4" id="KW-1185">Reference proteome</keyword>
<dbReference type="InterPro" id="IPR010982">
    <property type="entry name" value="Lambda_DNA-bd_dom_sf"/>
</dbReference>
<dbReference type="GO" id="GO:0003677">
    <property type="term" value="F:DNA binding"/>
    <property type="evidence" value="ECO:0007669"/>
    <property type="project" value="UniProtKB-KW"/>
</dbReference>
<dbReference type="EMBL" id="SNYJ01000001">
    <property type="protein sequence ID" value="TDQ42754.1"/>
    <property type="molecule type" value="Genomic_DNA"/>
</dbReference>
<evidence type="ECO:0000259" key="2">
    <source>
        <dbReference type="PROSITE" id="PS50943"/>
    </source>
</evidence>